<protein>
    <submittedName>
        <fullName evidence="1">N-formylglutamate amidohydrolase</fullName>
    </submittedName>
</protein>
<dbReference type="InterPro" id="IPR007709">
    <property type="entry name" value="N-FG_amidohydro"/>
</dbReference>
<proteinExistence type="predicted"/>
<dbReference type="AlphaFoldDB" id="A0A6B2GU84"/>
<dbReference type="GO" id="GO:0016787">
    <property type="term" value="F:hydrolase activity"/>
    <property type="evidence" value="ECO:0007669"/>
    <property type="project" value="UniProtKB-KW"/>
</dbReference>
<accession>A0A6B2GU84</accession>
<dbReference type="Proteomes" id="UP000478546">
    <property type="component" value="Unassembled WGS sequence"/>
</dbReference>
<evidence type="ECO:0000313" key="2">
    <source>
        <dbReference type="Proteomes" id="UP000478546"/>
    </source>
</evidence>
<gene>
    <name evidence="1" type="ORF">GWO68_00555</name>
</gene>
<dbReference type="Gene3D" id="3.40.630.40">
    <property type="entry name" value="Zn-dependent exopeptidases"/>
    <property type="match status" value="1"/>
</dbReference>
<dbReference type="EMBL" id="JAAEAA010000001">
    <property type="protein sequence ID" value="NDK54395.1"/>
    <property type="molecule type" value="Genomic_DNA"/>
</dbReference>
<name>A0A6B2GU84_9BACT</name>
<reference evidence="1 2" key="1">
    <citation type="submission" date="2020-01" db="EMBL/GenBank/DDBJ databases">
        <authorList>
            <person name="Kim M.K."/>
        </authorList>
    </citation>
    <scope>NUCLEOTIDE SEQUENCE [LARGE SCALE GENOMIC DNA]</scope>
    <source>
        <strain evidence="1 2">BT213</strain>
    </source>
</reference>
<keyword evidence="1" id="KW-0378">Hydrolase</keyword>
<sequence length="242" mass="28406">MLKLLLTCEHGGNQVPAVYTSLFKEKQEVLNSHEGYDIGALELFKELEPLADKTFYAETSRLLVELNRSLHHAKLFSDITKDIHDDEKAAILKEYYFPYREQVEHLIDDFVMAGRQVLHVAVHTFTPELNGEVRETDIGLLYDPKRKLEQTICRRWKQELQNCAEDIVVRFNYPYLGIADGFPTYLRRKFTDEQYIGVELEVNQKFVQTDEARWEYLKRAIYTSLEATLSYFRPELSAEDEL</sequence>
<organism evidence="1 2">
    <name type="scientific">Pontibacter fetidus</name>
    <dbReference type="NCBI Taxonomy" id="2700082"/>
    <lineage>
        <taxon>Bacteria</taxon>
        <taxon>Pseudomonadati</taxon>
        <taxon>Bacteroidota</taxon>
        <taxon>Cytophagia</taxon>
        <taxon>Cytophagales</taxon>
        <taxon>Hymenobacteraceae</taxon>
        <taxon>Pontibacter</taxon>
    </lineage>
</organism>
<dbReference type="RefSeq" id="WP_162344449.1">
    <property type="nucleotide sequence ID" value="NZ_JAAEAA010000001.1"/>
</dbReference>
<dbReference type="Pfam" id="PF05013">
    <property type="entry name" value="FGase"/>
    <property type="match status" value="1"/>
</dbReference>
<evidence type="ECO:0000313" key="1">
    <source>
        <dbReference type="EMBL" id="NDK54395.1"/>
    </source>
</evidence>
<keyword evidence="2" id="KW-1185">Reference proteome</keyword>
<comment type="caution">
    <text evidence="1">The sequence shown here is derived from an EMBL/GenBank/DDBJ whole genome shotgun (WGS) entry which is preliminary data.</text>
</comment>
<dbReference type="SUPFAM" id="SSF53187">
    <property type="entry name" value="Zn-dependent exopeptidases"/>
    <property type="match status" value="1"/>
</dbReference>